<feature type="region of interest" description="Disordered" evidence="1">
    <location>
        <begin position="32"/>
        <end position="71"/>
    </location>
</feature>
<feature type="compositionally biased region" description="Basic residues" evidence="1">
    <location>
        <begin position="32"/>
        <end position="51"/>
    </location>
</feature>
<reference evidence="2 3" key="1">
    <citation type="journal article" date="2024" name="G3 (Bethesda)">
        <title>Genome assembly of Hibiscus sabdariffa L. provides insights into metabolisms of medicinal natural products.</title>
        <authorList>
            <person name="Kim T."/>
        </authorList>
    </citation>
    <scope>NUCLEOTIDE SEQUENCE [LARGE SCALE GENOMIC DNA]</scope>
    <source>
        <strain evidence="2">TK-2024</strain>
        <tissue evidence="2">Old leaves</tissue>
    </source>
</reference>
<dbReference type="Proteomes" id="UP001472677">
    <property type="component" value="Unassembled WGS sequence"/>
</dbReference>
<comment type="caution">
    <text evidence="2">The sequence shown here is derived from an EMBL/GenBank/DDBJ whole genome shotgun (WGS) entry which is preliminary data.</text>
</comment>
<proteinExistence type="predicted"/>
<dbReference type="EMBL" id="JBBPBM010000009">
    <property type="protein sequence ID" value="KAK8568146.1"/>
    <property type="molecule type" value="Genomic_DNA"/>
</dbReference>
<protein>
    <submittedName>
        <fullName evidence="2">Uncharacterized protein</fullName>
    </submittedName>
</protein>
<organism evidence="2 3">
    <name type="scientific">Hibiscus sabdariffa</name>
    <name type="common">roselle</name>
    <dbReference type="NCBI Taxonomy" id="183260"/>
    <lineage>
        <taxon>Eukaryota</taxon>
        <taxon>Viridiplantae</taxon>
        <taxon>Streptophyta</taxon>
        <taxon>Embryophyta</taxon>
        <taxon>Tracheophyta</taxon>
        <taxon>Spermatophyta</taxon>
        <taxon>Magnoliopsida</taxon>
        <taxon>eudicotyledons</taxon>
        <taxon>Gunneridae</taxon>
        <taxon>Pentapetalae</taxon>
        <taxon>rosids</taxon>
        <taxon>malvids</taxon>
        <taxon>Malvales</taxon>
        <taxon>Malvaceae</taxon>
        <taxon>Malvoideae</taxon>
        <taxon>Hibiscus</taxon>
    </lineage>
</organism>
<keyword evidence="3" id="KW-1185">Reference proteome</keyword>
<accession>A0ABR2EZK7</accession>
<evidence type="ECO:0000256" key="1">
    <source>
        <dbReference type="SAM" id="MobiDB-lite"/>
    </source>
</evidence>
<sequence>MTDSPLVKQGTTVEDAVKETTLVRENLLKRAKIHSKQHNKTREMKRRKGRKSFSYAKPSPSLKPGSEKAMDTAKTCLNRVDPWMR</sequence>
<evidence type="ECO:0000313" key="2">
    <source>
        <dbReference type="EMBL" id="KAK8568146.1"/>
    </source>
</evidence>
<name>A0ABR2EZK7_9ROSI</name>
<evidence type="ECO:0000313" key="3">
    <source>
        <dbReference type="Proteomes" id="UP001472677"/>
    </source>
</evidence>
<gene>
    <name evidence="2" type="ORF">V6N12_006707</name>
</gene>